<evidence type="ECO:0000256" key="1">
    <source>
        <dbReference type="SAM" id="Phobius"/>
    </source>
</evidence>
<dbReference type="EMBL" id="JXJX01000002">
    <property type="protein sequence ID" value="PCS08006.1"/>
    <property type="molecule type" value="Genomic_DNA"/>
</dbReference>
<dbReference type="AlphaFoldDB" id="A0A2A5S3E9"/>
<feature type="transmembrane region" description="Helical" evidence="1">
    <location>
        <begin position="218"/>
        <end position="234"/>
    </location>
</feature>
<gene>
    <name evidence="3" type="ORF">RU87_GL000743</name>
</gene>
<dbReference type="InterPro" id="IPR000326">
    <property type="entry name" value="PAP2/HPO"/>
</dbReference>
<feature type="transmembrane region" description="Helical" evidence="1">
    <location>
        <begin position="240"/>
        <end position="258"/>
    </location>
</feature>
<feature type="domain" description="Phosphatidic acid phosphatase type 2/haloperoxidase" evidence="2">
    <location>
        <begin position="137"/>
        <end position="259"/>
    </location>
</feature>
<feature type="transmembrane region" description="Helical" evidence="1">
    <location>
        <begin position="135"/>
        <end position="159"/>
    </location>
</feature>
<accession>A0A2A5S3E9</accession>
<dbReference type="PANTHER" id="PTHR14969">
    <property type="entry name" value="SPHINGOSINE-1-PHOSPHATE PHOSPHOHYDROLASE"/>
    <property type="match status" value="1"/>
</dbReference>
<protein>
    <recommendedName>
        <fullName evidence="2">Phosphatidic acid phosphatase type 2/haloperoxidase domain-containing protein</fullName>
    </recommendedName>
</protein>
<feature type="transmembrane region" description="Helical" evidence="1">
    <location>
        <begin position="99"/>
        <end position="123"/>
    </location>
</feature>
<keyword evidence="1" id="KW-0472">Membrane</keyword>
<comment type="caution">
    <text evidence="3">The sequence shown here is derived from an EMBL/GenBank/DDBJ whole genome shotgun (WGS) entry which is preliminary data.</text>
</comment>
<evidence type="ECO:0000259" key="2">
    <source>
        <dbReference type="SMART" id="SM00014"/>
    </source>
</evidence>
<dbReference type="InterPro" id="IPR036938">
    <property type="entry name" value="PAP2/HPO_sf"/>
</dbReference>
<reference evidence="3 4" key="1">
    <citation type="submission" date="2014-12" db="EMBL/GenBank/DDBJ databases">
        <title>Draft genome sequences of 10 type strains of Lactococcus.</title>
        <authorList>
            <person name="Sun Z."/>
            <person name="Zhong Z."/>
            <person name="Liu W."/>
            <person name="Zhang W."/>
            <person name="Zhang H."/>
        </authorList>
    </citation>
    <scope>NUCLEOTIDE SEQUENCE [LARGE SCALE GENOMIC DNA]</scope>
    <source>
        <strain evidence="3 4">DSM 20686</strain>
    </source>
</reference>
<dbReference type="Proteomes" id="UP000242246">
    <property type="component" value="Unassembled WGS sequence"/>
</dbReference>
<dbReference type="PANTHER" id="PTHR14969:SF13">
    <property type="entry name" value="AT30094P"/>
    <property type="match status" value="1"/>
</dbReference>
<evidence type="ECO:0000313" key="3">
    <source>
        <dbReference type="EMBL" id="PCS08006.1"/>
    </source>
</evidence>
<dbReference type="STRING" id="1348632.GCA_001591745_01058"/>
<dbReference type="SMART" id="SM00014">
    <property type="entry name" value="acidPPc"/>
    <property type="match status" value="1"/>
</dbReference>
<keyword evidence="4" id="KW-1185">Reference proteome</keyword>
<proteinExistence type="predicted"/>
<sequence length="274" mass="31048">MNQDSIFGTIFQNYSLFFPNVIIFISAQVLFYSTQKSDLDPFAKSSVMLMAIIASIYEMWLATKIALLYTVSSLNNIKHKAPLGAANNDTGKHGALPGWYLPTLISLTLIFVVIGLLLCYKWLAKKEDTEMKRLTYIALAAIVAVYAGTTLLNTMKMYWGRMRPYEMNHHWSNFTAWYHINGENGHKSFPSGHAQEVWISIILPLFVSPKQAKKRRNLFIATAVFSFIVVLSRLRIGAHFLSDVTVGSFISIFVVYVMSRIVNEKLMGNNQLDD</sequence>
<dbReference type="SUPFAM" id="SSF48317">
    <property type="entry name" value="Acid phosphatase/Vanadium-dependent haloperoxidase"/>
    <property type="match status" value="1"/>
</dbReference>
<dbReference type="Gene3D" id="1.20.144.10">
    <property type="entry name" value="Phosphatidic acid phosphatase type 2/haloperoxidase"/>
    <property type="match status" value="1"/>
</dbReference>
<organism evidence="3 4">
    <name type="scientific">Pseudolactococcus plantarum</name>
    <dbReference type="NCBI Taxonomy" id="1365"/>
    <lineage>
        <taxon>Bacteria</taxon>
        <taxon>Bacillati</taxon>
        <taxon>Bacillota</taxon>
        <taxon>Bacilli</taxon>
        <taxon>Lactobacillales</taxon>
        <taxon>Streptococcaceae</taxon>
        <taxon>Pseudolactococcus</taxon>
    </lineage>
</organism>
<name>A0A2A5S3E9_9LACT</name>
<dbReference type="Pfam" id="PF01569">
    <property type="entry name" value="PAP2"/>
    <property type="match status" value="1"/>
</dbReference>
<feature type="transmembrane region" description="Helical" evidence="1">
    <location>
        <begin position="16"/>
        <end position="34"/>
    </location>
</feature>
<keyword evidence="1" id="KW-1133">Transmembrane helix</keyword>
<feature type="transmembrane region" description="Helical" evidence="1">
    <location>
        <begin position="46"/>
        <end position="69"/>
    </location>
</feature>
<keyword evidence="1" id="KW-0812">Transmembrane</keyword>
<evidence type="ECO:0000313" key="4">
    <source>
        <dbReference type="Proteomes" id="UP000242246"/>
    </source>
</evidence>